<accession>A0A627C540</accession>
<keyword evidence="1" id="KW-0175">Coiled coil</keyword>
<evidence type="ECO:0000256" key="1">
    <source>
        <dbReference type="SAM" id="Coils"/>
    </source>
</evidence>
<dbReference type="InterPro" id="IPR004929">
    <property type="entry name" value="I-spanin"/>
</dbReference>
<proteinExistence type="inferred from homology"/>
<organism evidence="2">
    <name type="scientific">Salmonella enterica subsp. enterica serovar Give</name>
    <dbReference type="NCBI Taxonomy" id="46626"/>
    <lineage>
        <taxon>Bacteria</taxon>
        <taxon>Pseudomonadati</taxon>
        <taxon>Pseudomonadota</taxon>
        <taxon>Gammaproteobacteria</taxon>
        <taxon>Enterobacterales</taxon>
        <taxon>Enterobacteriaceae</taxon>
        <taxon>Salmonella</taxon>
    </lineage>
</organism>
<protein>
    <submittedName>
        <fullName evidence="2">Lysis protein</fullName>
    </submittedName>
</protein>
<dbReference type="RefSeq" id="WP_322408753.1">
    <property type="nucleotide sequence ID" value="NZ_JAXOUI010000011.1"/>
</dbReference>
<dbReference type="GO" id="GO:0044659">
    <property type="term" value="P:viral release from host cell by cytolysis"/>
    <property type="evidence" value="ECO:0007669"/>
    <property type="project" value="InterPro"/>
</dbReference>
<name>A0A627C540_SALET</name>
<dbReference type="Pfam" id="PF03245">
    <property type="entry name" value="Phage_lysis"/>
    <property type="match status" value="1"/>
</dbReference>
<sequence>MNRVTTGVIISLLIVAAALAWTTSRYHDNAVKYKSQRDTATHSLNLANETISDMTQRQRQRQNAALDAKYTQELADAKAESEKLRADLASGRRRLQLHAVCMPAAARDTTATGATDAATARLTPDAERNYQRLRTESRAVTAQVNGLQQYINEQCTERKADHGKN</sequence>
<feature type="coiled-coil region" evidence="1">
    <location>
        <begin position="67"/>
        <end position="94"/>
    </location>
</feature>
<dbReference type="HAMAP" id="MF_04137">
    <property type="entry name" value="I_SPANIN_LAMBDA"/>
    <property type="match status" value="1"/>
</dbReference>
<dbReference type="EMBL" id="AALNYQ010000008">
    <property type="protein sequence ID" value="EDB5778887.1"/>
    <property type="molecule type" value="Genomic_DNA"/>
</dbReference>
<evidence type="ECO:0000313" key="2">
    <source>
        <dbReference type="EMBL" id="EDB5778887.1"/>
    </source>
</evidence>
<reference evidence="2" key="1">
    <citation type="submission" date="2018-07" db="EMBL/GenBank/DDBJ databases">
        <authorList>
            <consortium name="PulseNet: The National Subtyping Network for Foodborne Disease Surveillance"/>
            <person name="Tarr C.L."/>
            <person name="Trees E."/>
            <person name="Katz L.S."/>
            <person name="Carleton-Romer H.A."/>
            <person name="Stroika S."/>
            <person name="Kucerova Z."/>
            <person name="Roache K.F."/>
            <person name="Sabol A.L."/>
            <person name="Besser J."/>
            <person name="Gerner-Smidt P."/>
        </authorList>
    </citation>
    <scope>NUCLEOTIDE SEQUENCE</scope>
    <source>
        <strain evidence="2">PNUSAS002317</strain>
    </source>
</reference>
<gene>
    <name evidence="2" type="ORF">BAB38_09525</name>
</gene>
<dbReference type="AlphaFoldDB" id="A0A627C540"/>
<comment type="caution">
    <text evidence="2">The sequence shown here is derived from an EMBL/GenBank/DDBJ whole genome shotgun (WGS) entry which is preliminary data.</text>
</comment>